<gene>
    <name evidence="1" type="ORF">KSW38_04425</name>
</gene>
<comment type="caution">
    <text evidence="1">The sequence shown here is derived from an EMBL/GenBank/DDBJ whole genome shotgun (WGS) entry which is preliminary data.</text>
</comment>
<proteinExistence type="predicted"/>
<evidence type="ECO:0000313" key="1">
    <source>
        <dbReference type="EMBL" id="MBU8865532.1"/>
    </source>
</evidence>
<reference evidence="1 2" key="1">
    <citation type="submission" date="2021-06" db="EMBL/GenBank/DDBJ databases">
        <authorList>
            <person name="Jeong J.W."/>
        </authorList>
    </citation>
    <scope>NUCLEOTIDE SEQUENCE [LARGE SCALE GENOMIC DNA]</scope>
    <source>
        <strain evidence="1 2">MMS21-TAE1-1</strain>
    </source>
</reference>
<dbReference type="Proteomes" id="UP000824166">
    <property type="component" value="Unassembled WGS sequence"/>
</dbReference>
<dbReference type="EMBL" id="JAHOPC010000002">
    <property type="protein sequence ID" value="MBU8865532.1"/>
    <property type="molecule type" value="Genomic_DNA"/>
</dbReference>
<protein>
    <recommendedName>
        <fullName evidence="3">Restriction endonuclease</fullName>
    </recommendedName>
</protein>
<evidence type="ECO:0008006" key="3">
    <source>
        <dbReference type="Google" id="ProtNLM"/>
    </source>
</evidence>
<dbReference type="RefSeq" id="WP_216923141.1">
    <property type="nucleotide sequence ID" value="NZ_JAHOPC010000002.1"/>
</dbReference>
<evidence type="ECO:0000313" key="2">
    <source>
        <dbReference type="Proteomes" id="UP000824166"/>
    </source>
</evidence>
<name>A0ABS6I2H3_9MICC</name>
<organism evidence="1 2">
    <name type="scientific">Paenarthrobacter aromaticivorans</name>
    <dbReference type="NCBI Taxonomy" id="2849150"/>
    <lineage>
        <taxon>Bacteria</taxon>
        <taxon>Bacillati</taxon>
        <taxon>Actinomycetota</taxon>
        <taxon>Actinomycetes</taxon>
        <taxon>Micrococcales</taxon>
        <taxon>Micrococcaceae</taxon>
        <taxon>Paenarthrobacter</taxon>
    </lineage>
</organism>
<accession>A0ABS6I2H3</accession>
<keyword evidence="2" id="KW-1185">Reference proteome</keyword>
<sequence length="268" mass="28571">MDFASPQLPASVIGRLVDELSWEGRKIRRLRNGGRGDENVLTAEALLLLSYLPREAFLGGVLGAAHGADHVRSKIAAGSEDATLQMFPTEIKIPGTSIGVQADAAIWQEHSAVLIEAKGPRAGAQFQKTQLAREFLALLADPREHRLLLVILGSTPPVRIQSSGLVGLHDGVATGLEELCALSGRPAGDYERLRQLIPETVGWITWQEIRDVVAATAADFNCPNGSVSNTVQRLAGDLVNTVDWHCGIGTPKSPSPLAQALITPESGN</sequence>